<keyword evidence="3" id="KW-1185">Reference proteome</keyword>
<name>A0A5M6ZQD8_9PROT</name>
<dbReference type="RefSeq" id="WP_150021502.1">
    <property type="nucleotide sequence ID" value="NZ_VWOJ01000001.1"/>
</dbReference>
<keyword evidence="1" id="KW-1133">Transmembrane helix</keyword>
<evidence type="ECO:0000256" key="1">
    <source>
        <dbReference type="SAM" id="Phobius"/>
    </source>
</evidence>
<accession>A0A5M6ZQD8</accession>
<sequence length="65" mass="6795">MNDKPTRKPVTPVTVLIWALPVLGGLAVMALAFARGWEPWFGYGAVIAGVLGAVMLASEHFGVSG</sequence>
<dbReference type="EMBL" id="VWOJ01000001">
    <property type="protein sequence ID" value="KAA5804471.1"/>
    <property type="molecule type" value="Genomic_DNA"/>
</dbReference>
<dbReference type="AlphaFoldDB" id="A0A5M6ZQD8"/>
<proteinExistence type="predicted"/>
<comment type="caution">
    <text evidence="2">The sequence shown here is derived from an EMBL/GenBank/DDBJ whole genome shotgun (WGS) entry which is preliminary data.</text>
</comment>
<organism evidence="2 3">
    <name type="scientific">Alkalicaulis satelles</name>
    <dbReference type="NCBI Taxonomy" id="2609175"/>
    <lineage>
        <taxon>Bacteria</taxon>
        <taxon>Pseudomonadati</taxon>
        <taxon>Pseudomonadota</taxon>
        <taxon>Alphaproteobacteria</taxon>
        <taxon>Maricaulales</taxon>
        <taxon>Maricaulaceae</taxon>
        <taxon>Alkalicaulis</taxon>
    </lineage>
</organism>
<protein>
    <submittedName>
        <fullName evidence="2">Uncharacterized protein</fullName>
    </submittedName>
</protein>
<feature type="transmembrane region" description="Helical" evidence="1">
    <location>
        <begin position="12"/>
        <end position="34"/>
    </location>
</feature>
<gene>
    <name evidence="2" type="ORF">F1654_00200</name>
</gene>
<reference evidence="2 3" key="1">
    <citation type="submission" date="2019-09" db="EMBL/GenBank/DDBJ databases">
        <authorList>
            <person name="Kevbrin V."/>
            <person name="Grouzdev D.S."/>
        </authorList>
    </citation>
    <scope>NUCLEOTIDE SEQUENCE [LARGE SCALE GENOMIC DNA]</scope>
    <source>
        <strain evidence="2 3">G-192</strain>
    </source>
</reference>
<dbReference type="Proteomes" id="UP000325122">
    <property type="component" value="Unassembled WGS sequence"/>
</dbReference>
<feature type="transmembrane region" description="Helical" evidence="1">
    <location>
        <begin position="40"/>
        <end position="58"/>
    </location>
</feature>
<evidence type="ECO:0000313" key="2">
    <source>
        <dbReference type="EMBL" id="KAA5804471.1"/>
    </source>
</evidence>
<keyword evidence="1" id="KW-0472">Membrane</keyword>
<keyword evidence="1" id="KW-0812">Transmembrane</keyword>
<evidence type="ECO:0000313" key="3">
    <source>
        <dbReference type="Proteomes" id="UP000325122"/>
    </source>
</evidence>